<dbReference type="Pfam" id="PF01790">
    <property type="entry name" value="LGT"/>
    <property type="match status" value="1"/>
</dbReference>
<evidence type="ECO:0000256" key="3">
    <source>
        <dbReference type="ARBA" id="ARBA00022679"/>
    </source>
</evidence>
<gene>
    <name evidence="9" type="ORF">SBA5_330024</name>
</gene>
<dbReference type="GO" id="GO:0042158">
    <property type="term" value="P:lipoprotein biosynthetic process"/>
    <property type="evidence" value="ECO:0007669"/>
    <property type="project" value="InterPro"/>
</dbReference>
<feature type="transmembrane region" description="Helical" evidence="8">
    <location>
        <begin position="234"/>
        <end position="254"/>
    </location>
</feature>
<keyword evidence="2" id="KW-1003">Cell membrane</keyword>
<dbReference type="Proteomes" id="UP000239735">
    <property type="component" value="Unassembled WGS sequence"/>
</dbReference>
<evidence type="ECO:0000256" key="1">
    <source>
        <dbReference type="ARBA" id="ARBA00007150"/>
    </source>
</evidence>
<dbReference type="EMBL" id="OKRB01000090">
    <property type="protein sequence ID" value="SPE21973.1"/>
    <property type="molecule type" value="Genomic_DNA"/>
</dbReference>
<dbReference type="AlphaFoldDB" id="A0A2N9LFR5"/>
<feature type="transmembrane region" description="Helical" evidence="8">
    <location>
        <begin position="6"/>
        <end position="31"/>
    </location>
</feature>
<accession>A0A2N9LFR5</accession>
<dbReference type="GO" id="GO:0008961">
    <property type="term" value="F:phosphatidylglycerol-prolipoprotein diacylglyceryl transferase activity"/>
    <property type="evidence" value="ECO:0007669"/>
    <property type="project" value="InterPro"/>
</dbReference>
<keyword evidence="4 8" id="KW-0812">Transmembrane</keyword>
<keyword evidence="9" id="KW-0449">Lipoprotein</keyword>
<dbReference type="PANTHER" id="PTHR30589">
    <property type="entry name" value="PROLIPOPROTEIN DIACYLGLYCERYL TRANSFERASE"/>
    <property type="match status" value="1"/>
</dbReference>
<organism evidence="9 10">
    <name type="scientific">Candidatus Sulfuritelmatomonas gaucii</name>
    <dbReference type="NCBI Taxonomy" id="2043161"/>
    <lineage>
        <taxon>Bacteria</taxon>
        <taxon>Pseudomonadati</taxon>
        <taxon>Acidobacteriota</taxon>
        <taxon>Terriglobia</taxon>
        <taxon>Terriglobales</taxon>
        <taxon>Acidobacteriaceae</taxon>
        <taxon>Candidatus Sulfuritelmatomonas</taxon>
    </lineage>
</organism>
<keyword evidence="6 8" id="KW-0472">Membrane</keyword>
<evidence type="ECO:0000256" key="6">
    <source>
        <dbReference type="ARBA" id="ARBA00023136"/>
    </source>
</evidence>
<evidence type="ECO:0000313" key="10">
    <source>
        <dbReference type="Proteomes" id="UP000239735"/>
    </source>
</evidence>
<feature type="transmembrane region" description="Helical" evidence="8">
    <location>
        <begin position="178"/>
        <end position="197"/>
    </location>
</feature>
<dbReference type="InterPro" id="IPR001640">
    <property type="entry name" value="Lgt"/>
</dbReference>
<reference evidence="10" key="1">
    <citation type="submission" date="2018-02" db="EMBL/GenBank/DDBJ databases">
        <authorList>
            <person name="Hausmann B."/>
        </authorList>
    </citation>
    <scope>NUCLEOTIDE SEQUENCE [LARGE SCALE GENOMIC DNA]</scope>
    <source>
        <strain evidence="10">Peat soil MAG SbA5</strain>
    </source>
</reference>
<protein>
    <submittedName>
        <fullName evidence="9">Putative prolipoprotein diacylglyceryl transferase</fullName>
    </submittedName>
</protein>
<feature type="transmembrane region" description="Helical" evidence="8">
    <location>
        <begin position="111"/>
        <end position="130"/>
    </location>
</feature>
<feature type="transmembrane region" description="Helical" evidence="8">
    <location>
        <begin position="78"/>
        <end position="104"/>
    </location>
</feature>
<evidence type="ECO:0000256" key="5">
    <source>
        <dbReference type="ARBA" id="ARBA00022989"/>
    </source>
</evidence>
<dbReference type="GO" id="GO:0005886">
    <property type="term" value="C:plasma membrane"/>
    <property type="evidence" value="ECO:0007669"/>
    <property type="project" value="InterPro"/>
</dbReference>
<feature type="region of interest" description="Disordered" evidence="7">
    <location>
        <begin position="262"/>
        <end position="283"/>
    </location>
</feature>
<evidence type="ECO:0000256" key="2">
    <source>
        <dbReference type="ARBA" id="ARBA00022475"/>
    </source>
</evidence>
<evidence type="ECO:0000313" key="9">
    <source>
        <dbReference type="EMBL" id="SPE21973.1"/>
    </source>
</evidence>
<dbReference type="PANTHER" id="PTHR30589:SF0">
    <property type="entry name" value="PHOSPHATIDYLGLYCEROL--PROLIPOPROTEIN DIACYLGLYCERYL TRANSFERASE"/>
    <property type="match status" value="1"/>
</dbReference>
<proteinExistence type="inferred from homology"/>
<feature type="transmembrane region" description="Helical" evidence="8">
    <location>
        <begin position="204"/>
        <end position="222"/>
    </location>
</feature>
<sequence>MHPVLFHVGSILIPTYGATAALGVLLGLALAHRTARVVRLDPAKVWNLCILSLFAVLVAGRLLLVVVNLHALRSHPGWVLGLAMVHHPLLAAVGAIVGAACAAWYARRAGLALAGTADALAAPLALGLAFEQLGALASGSGYGVEAGPALPWAVTYANPLAAIWSGTPLGIPLHPVQVYNAMAFLALAVLLYVWLSLQRRQGDVAGLGMMGAGVAIYFTEMWRDPAGRGSLFQGALDGPQIAAVLLVLAGALVLRERGAASGVENPAAPGPPAVPVTGDGGKA</sequence>
<name>A0A2N9LFR5_9BACT</name>
<keyword evidence="3 9" id="KW-0808">Transferase</keyword>
<comment type="similarity">
    <text evidence="1">Belongs to the Lgt family.</text>
</comment>
<evidence type="ECO:0000256" key="7">
    <source>
        <dbReference type="SAM" id="MobiDB-lite"/>
    </source>
</evidence>
<keyword evidence="5 8" id="KW-1133">Transmembrane helix</keyword>
<evidence type="ECO:0000256" key="4">
    <source>
        <dbReference type="ARBA" id="ARBA00022692"/>
    </source>
</evidence>
<feature type="transmembrane region" description="Helical" evidence="8">
    <location>
        <begin position="43"/>
        <end position="66"/>
    </location>
</feature>
<evidence type="ECO:0000256" key="8">
    <source>
        <dbReference type="SAM" id="Phobius"/>
    </source>
</evidence>